<dbReference type="EMBL" id="BMAO01033493">
    <property type="protein sequence ID" value="GFQ89918.1"/>
    <property type="molecule type" value="Genomic_DNA"/>
</dbReference>
<dbReference type="InterPro" id="IPR043577">
    <property type="entry name" value="AE"/>
</dbReference>
<dbReference type="CDD" id="cd21115">
    <property type="entry name" value="legumain_C"/>
    <property type="match status" value="1"/>
</dbReference>
<comment type="catalytic activity">
    <reaction evidence="1">
        <text>Hydrolysis of proteins and small molecule substrates at -Asn-|-Xaa- bonds.</text>
        <dbReference type="EC" id="3.4.22.34"/>
    </reaction>
</comment>
<accession>A0A8X6FW37</accession>
<keyword evidence="6" id="KW-0378">Hydrolase</keyword>
<dbReference type="FunFam" id="3.40.50.1460:FF:000006">
    <property type="entry name" value="Legumain"/>
    <property type="match status" value="1"/>
</dbReference>
<keyword evidence="7" id="KW-0788">Thiol protease</keyword>
<reference evidence="11" key="1">
    <citation type="submission" date="2020-07" db="EMBL/GenBank/DDBJ databases">
        <title>Multicomponent nature underlies the extraordinary mechanical properties of spider dragline silk.</title>
        <authorList>
            <person name="Kono N."/>
            <person name="Nakamura H."/>
            <person name="Mori M."/>
            <person name="Yoshida Y."/>
            <person name="Ohtoshi R."/>
            <person name="Malay A.D."/>
            <person name="Moran D.A.P."/>
            <person name="Tomita M."/>
            <person name="Numata K."/>
            <person name="Arakawa K."/>
        </authorList>
    </citation>
    <scope>NUCLEOTIDE SEQUENCE</scope>
</reference>
<protein>
    <recommendedName>
        <fullName evidence="3">legumain</fullName>
        <ecNumber evidence="3">3.4.22.34</ecNumber>
    </recommendedName>
</protein>
<dbReference type="PANTHER" id="PTHR12000:SF42">
    <property type="entry name" value="LEGUMAIN"/>
    <property type="match status" value="1"/>
</dbReference>
<dbReference type="GO" id="GO:0006624">
    <property type="term" value="P:vacuolar protein processing"/>
    <property type="evidence" value="ECO:0007669"/>
    <property type="project" value="TreeGrafter"/>
</dbReference>
<dbReference type="GO" id="GO:0051603">
    <property type="term" value="P:proteolysis involved in protein catabolic process"/>
    <property type="evidence" value="ECO:0007669"/>
    <property type="project" value="InterPro"/>
</dbReference>
<comment type="caution">
    <text evidence="11">The sequence shown here is derived from an EMBL/GenBank/DDBJ whole genome shotgun (WGS) entry which is preliminary data.</text>
</comment>
<dbReference type="PRINTS" id="PR00776">
    <property type="entry name" value="HEMOGLOBNASE"/>
</dbReference>
<keyword evidence="12" id="KW-1185">Reference proteome</keyword>
<evidence type="ECO:0000256" key="3">
    <source>
        <dbReference type="ARBA" id="ARBA00012628"/>
    </source>
</evidence>
<evidence type="ECO:0000256" key="9">
    <source>
        <dbReference type="SAM" id="SignalP"/>
    </source>
</evidence>
<evidence type="ECO:0000256" key="1">
    <source>
        <dbReference type="ARBA" id="ARBA00000810"/>
    </source>
</evidence>
<feature type="active site" evidence="8">
    <location>
        <position position="156"/>
    </location>
</feature>
<dbReference type="Pfam" id="PF01650">
    <property type="entry name" value="Peptidase_C13"/>
    <property type="match status" value="1"/>
</dbReference>
<gene>
    <name evidence="11" type="primary">LGMN</name>
    <name evidence="11" type="ORF">TNCT_458731</name>
</gene>
<dbReference type="Proteomes" id="UP000887116">
    <property type="component" value="Unassembled WGS sequence"/>
</dbReference>
<dbReference type="PIRSF" id="PIRSF019663">
    <property type="entry name" value="Legumain"/>
    <property type="match status" value="1"/>
</dbReference>
<dbReference type="OrthoDB" id="9995590at2759"/>
<comment type="similarity">
    <text evidence="2">Belongs to the peptidase C13 family.</text>
</comment>
<keyword evidence="4" id="KW-0645">Protease</keyword>
<dbReference type="PIRSF" id="PIRSF500139">
    <property type="entry name" value="AE"/>
    <property type="match status" value="1"/>
</dbReference>
<evidence type="ECO:0000256" key="4">
    <source>
        <dbReference type="ARBA" id="ARBA00022670"/>
    </source>
</evidence>
<evidence type="ECO:0000256" key="2">
    <source>
        <dbReference type="ARBA" id="ARBA00009941"/>
    </source>
</evidence>
<dbReference type="PANTHER" id="PTHR12000">
    <property type="entry name" value="HEMOGLOBINASE FAMILY MEMBER"/>
    <property type="match status" value="1"/>
</dbReference>
<organism evidence="11 12">
    <name type="scientific">Trichonephila clavata</name>
    <name type="common">Joro spider</name>
    <name type="synonym">Nephila clavata</name>
    <dbReference type="NCBI Taxonomy" id="2740835"/>
    <lineage>
        <taxon>Eukaryota</taxon>
        <taxon>Metazoa</taxon>
        <taxon>Ecdysozoa</taxon>
        <taxon>Arthropoda</taxon>
        <taxon>Chelicerata</taxon>
        <taxon>Arachnida</taxon>
        <taxon>Araneae</taxon>
        <taxon>Araneomorphae</taxon>
        <taxon>Entelegynae</taxon>
        <taxon>Araneoidea</taxon>
        <taxon>Nephilidae</taxon>
        <taxon>Trichonephila</taxon>
    </lineage>
</organism>
<dbReference type="FunFam" id="1.10.132.130:FF:000001">
    <property type="entry name" value="Vacuolar-processing enzyme beta-isozyme"/>
    <property type="match status" value="1"/>
</dbReference>
<feature type="signal peptide" evidence="9">
    <location>
        <begin position="1"/>
        <end position="20"/>
    </location>
</feature>
<dbReference type="Gene3D" id="1.10.132.130">
    <property type="match status" value="1"/>
</dbReference>
<dbReference type="AlphaFoldDB" id="A0A8X6FW37"/>
<dbReference type="InterPro" id="IPR046427">
    <property type="entry name" value="Legumain_prodom_sf"/>
</dbReference>
<dbReference type="Gene3D" id="3.40.50.1460">
    <property type="match status" value="1"/>
</dbReference>
<dbReference type="InterPro" id="IPR048501">
    <property type="entry name" value="Legum_prodom"/>
</dbReference>
<evidence type="ECO:0000256" key="6">
    <source>
        <dbReference type="ARBA" id="ARBA00022801"/>
    </source>
</evidence>
<feature type="chain" id="PRO_5036487726" description="legumain" evidence="9">
    <location>
        <begin position="21"/>
        <end position="442"/>
    </location>
</feature>
<evidence type="ECO:0000313" key="12">
    <source>
        <dbReference type="Proteomes" id="UP000887116"/>
    </source>
</evidence>
<dbReference type="GO" id="GO:0004197">
    <property type="term" value="F:cysteine-type endopeptidase activity"/>
    <property type="evidence" value="ECO:0007669"/>
    <property type="project" value="UniProtKB-EC"/>
</dbReference>
<dbReference type="GO" id="GO:0005773">
    <property type="term" value="C:vacuole"/>
    <property type="evidence" value="ECO:0007669"/>
    <property type="project" value="GOC"/>
</dbReference>
<dbReference type="EC" id="3.4.22.34" evidence="3"/>
<feature type="domain" description="Legumain prodomain" evidence="10">
    <location>
        <begin position="339"/>
        <end position="433"/>
    </location>
</feature>
<proteinExistence type="inferred from homology"/>
<sequence length="442" mass="50667">MNFRVVSLLMLVAFATTISAFNRIPRYLEKPSAGGKLWAVLVAGSSSWDNYRHQADICHSYQIMKNHGIPDERIIVLMTDDLAQNEQNPTPGIIINHPKGKDVYKGVPKDYTGEAVTPQNFMAVLRGDKQAVAGVGSEKVLKSGPNDHVFVYFADHGAPGIIAFPEDELSASDLNKTIIYMYENNMYGKMVFYIEACESGSMFENLLPDDINVYATTAANAEESSYAIYFDETRETYLGDSYSVHWMEDSDKEVLTKETLQSQFKIVKKETTESHVQEYGDMSIAKMHVSEFQGRKTSEPIVVPKVEYDAVRSRDVPIEIVKRKYHKSNTVEDQNALLKKLNKMLRNRQFLSQKVTEIVTEIFHDQMHESDVMENRYKLRNFKCYDKVRAYFNEECFRLSKNEYALDFLYVLVNLCEKGVSTERMMQAMERICVHPPIYGIL</sequence>
<evidence type="ECO:0000256" key="7">
    <source>
        <dbReference type="ARBA" id="ARBA00022807"/>
    </source>
</evidence>
<evidence type="ECO:0000313" key="11">
    <source>
        <dbReference type="EMBL" id="GFQ89918.1"/>
    </source>
</evidence>
<evidence type="ECO:0000256" key="8">
    <source>
        <dbReference type="PIRSR" id="PIRSR019663-1"/>
    </source>
</evidence>
<dbReference type="InterPro" id="IPR001096">
    <property type="entry name" value="Peptidase_C13"/>
</dbReference>
<keyword evidence="5 9" id="KW-0732">Signal</keyword>
<name>A0A8X6FW37_TRICU</name>
<dbReference type="Pfam" id="PF20985">
    <property type="entry name" value="Legum_prodom"/>
    <property type="match status" value="1"/>
</dbReference>
<evidence type="ECO:0000259" key="10">
    <source>
        <dbReference type="Pfam" id="PF20985"/>
    </source>
</evidence>
<evidence type="ECO:0000256" key="5">
    <source>
        <dbReference type="ARBA" id="ARBA00022729"/>
    </source>
</evidence>
<feature type="active site" description="Nucleophile" evidence="8">
    <location>
        <position position="197"/>
    </location>
</feature>